<evidence type="ECO:0000259" key="5">
    <source>
        <dbReference type="PROSITE" id="PS51007"/>
    </source>
</evidence>
<evidence type="ECO:0000256" key="2">
    <source>
        <dbReference type="ARBA" id="ARBA00022723"/>
    </source>
</evidence>
<evidence type="ECO:0000313" key="7">
    <source>
        <dbReference type="Proteomes" id="UP000253383"/>
    </source>
</evidence>
<dbReference type="InterPro" id="IPR016024">
    <property type="entry name" value="ARM-type_fold"/>
</dbReference>
<dbReference type="Gene3D" id="1.10.760.10">
    <property type="entry name" value="Cytochrome c-like domain"/>
    <property type="match status" value="1"/>
</dbReference>
<dbReference type="NCBIfam" id="TIGR02603">
    <property type="entry name" value="CxxCH_TIGR02603"/>
    <property type="match status" value="1"/>
</dbReference>
<dbReference type="InterPro" id="IPR036909">
    <property type="entry name" value="Cyt_c-like_dom_sf"/>
</dbReference>
<dbReference type="SUPFAM" id="SSF63829">
    <property type="entry name" value="Calcium-dependent phosphotriesterase"/>
    <property type="match status" value="1"/>
</dbReference>
<dbReference type="SUPFAM" id="SSF46626">
    <property type="entry name" value="Cytochrome c"/>
    <property type="match status" value="1"/>
</dbReference>
<name>A0A368JM04_9BACT</name>
<organism evidence="6 7">
    <name type="scientific">Larkinella punicea</name>
    <dbReference type="NCBI Taxonomy" id="2315727"/>
    <lineage>
        <taxon>Bacteria</taxon>
        <taxon>Pseudomonadati</taxon>
        <taxon>Bacteroidota</taxon>
        <taxon>Cytophagia</taxon>
        <taxon>Cytophagales</taxon>
        <taxon>Spirosomataceae</taxon>
        <taxon>Larkinella</taxon>
    </lineage>
</organism>
<dbReference type="InterPro" id="IPR011989">
    <property type="entry name" value="ARM-like"/>
</dbReference>
<dbReference type="NCBIfam" id="TIGR02604">
    <property type="entry name" value="Piru_Ver_Nterm"/>
    <property type="match status" value="1"/>
</dbReference>
<sequence length="1017" mass="111329">MVISLTTIQQYLFYSLIAASLVMVPGCQKSSTSSGTSPEEALKTFELEPGFQIELVASEPLVADPVAMEIDEDGRFYVVEMHGYPLDKTGTGKIKLLTDSDGDGRMDKSTVFAENLVLPTGIMRWKKGVLVTDAPNVYYLEDTDGDGKSDVRDTVLTGFALSNPQHNVNAPLLGLDNWIYLAHESAVTAQVYKEEFGDRGSDVFFPKKPDGIRLPDNASGRSVRFRPDRYELEPVAGNTQFGHTFDAWGNRLLVSNANHAFHEVITTPYLKRNPDLLVSNVTQSISDHGNAAEVFPITKNPQMQLLTDIGVITSACGITAYLGGAFPALYDSVTFVAEPVSNLVHFDKIHGKGASFTASRVHTGKEFLASTDAWFRPVNMYVGPDGALYVIDYYRQIVEHPEWMAEDVIKSGALYNGTDQGRIYRITPKGTQPAVLNKDLLGKASNAQLIEKLADRNSWWRRNAQRLLLDRATPQDVAGLEVMAKNPSSPLGRLHALWTLEGLNKLRPELITAALKDPVPGVRTNAIKLAEAHLKTAPALIPALLAMPSDSDPKVRFQLLCTLGFVESPEAASVRQKLLFTDIDDQWVQIAALSAPASQKGDLLNAVLTRYKPDQPAYGSLVERLSAMTGASQPPKTIHSLLEKALVPVSAEKETWQPSIIKGVAQGVKRRNSTLDSNFLAEQQLLIQSFFNHSSPSVRSACLQFLQVTGLPDDAQTMAAFQQAVQTAADPKQSEEKRSEALGFLALRDATPQIPLLKKMIAPNEPLSVQVAALKTLSSIPDATVSDYVLQKWPVMTPDIREPAIATFFSGPDPVRQSRIKLLLDAVEKGTIDQNSIGWPRSVGLMANSNVESRNRARVLLTKRDKQRDEVIKQYQTSLELPADADKGALVFQQNCALCHQIGSTGGIAFGPDLATIRNRRPASILGDILNPNLSIADGYDLWTITLKNGETQQGLISTETPTALTLRNQGGQETTIARQDIETLKAMNMSAMTAGLEKQINPQQMADLLAYIRKAK</sequence>
<evidence type="ECO:0000256" key="3">
    <source>
        <dbReference type="ARBA" id="ARBA00023004"/>
    </source>
</evidence>
<dbReference type="InterPro" id="IPR055557">
    <property type="entry name" value="DUF7133"/>
</dbReference>
<evidence type="ECO:0000256" key="4">
    <source>
        <dbReference type="PROSITE-ProRule" id="PRU00433"/>
    </source>
</evidence>
<dbReference type="PROSITE" id="PS51007">
    <property type="entry name" value="CYTC"/>
    <property type="match status" value="1"/>
</dbReference>
<dbReference type="PANTHER" id="PTHR33546">
    <property type="entry name" value="LARGE, MULTIFUNCTIONAL SECRETED PROTEIN-RELATED"/>
    <property type="match status" value="1"/>
</dbReference>
<dbReference type="GO" id="GO:0020037">
    <property type="term" value="F:heme binding"/>
    <property type="evidence" value="ECO:0007669"/>
    <property type="project" value="InterPro"/>
</dbReference>
<dbReference type="GO" id="GO:0009055">
    <property type="term" value="F:electron transfer activity"/>
    <property type="evidence" value="ECO:0007669"/>
    <property type="project" value="InterPro"/>
</dbReference>
<keyword evidence="3 4" id="KW-0408">Iron</keyword>
<comment type="caution">
    <text evidence="6">The sequence shown here is derived from an EMBL/GenBank/DDBJ whole genome shotgun (WGS) entry which is preliminary data.</text>
</comment>
<dbReference type="Pfam" id="PF23500">
    <property type="entry name" value="DUF7133"/>
    <property type="match status" value="1"/>
</dbReference>
<keyword evidence="7" id="KW-1185">Reference proteome</keyword>
<evidence type="ECO:0000313" key="6">
    <source>
        <dbReference type="EMBL" id="RCR67694.1"/>
    </source>
</evidence>
<keyword evidence="2 4" id="KW-0479">Metal-binding</keyword>
<gene>
    <name evidence="6" type="ORF">DUE52_20025</name>
</gene>
<dbReference type="Gene3D" id="2.120.10.30">
    <property type="entry name" value="TolB, C-terminal domain"/>
    <property type="match status" value="1"/>
</dbReference>
<dbReference type="EMBL" id="QOWE01000017">
    <property type="protein sequence ID" value="RCR67694.1"/>
    <property type="molecule type" value="Genomic_DNA"/>
</dbReference>
<dbReference type="AlphaFoldDB" id="A0A368JM04"/>
<dbReference type="GO" id="GO:0046872">
    <property type="term" value="F:metal ion binding"/>
    <property type="evidence" value="ECO:0007669"/>
    <property type="project" value="UniProtKB-KW"/>
</dbReference>
<dbReference type="Proteomes" id="UP000253383">
    <property type="component" value="Unassembled WGS sequence"/>
</dbReference>
<keyword evidence="1 4" id="KW-0349">Heme</keyword>
<evidence type="ECO:0000256" key="1">
    <source>
        <dbReference type="ARBA" id="ARBA00022617"/>
    </source>
</evidence>
<reference evidence="6 7" key="1">
    <citation type="submission" date="2018-07" db="EMBL/GenBank/DDBJ databases">
        <title>Genome analysis of Larkinella rosea.</title>
        <authorList>
            <person name="Zhou Z."/>
            <person name="Wang G."/>
        </authorList>
    </citation>
    <scope>NUCLEOTIDE SEQUENCE [LARGE SCALE GENOMIC DNA]</scope>
    <source>
        <strain evidence="7">zzj9</strain>
    </source>
</reference>
<feature type="domain" description="Cytochrome c" evidence="5">
    <location>
        <begin position="883"/>
        <end position="1017"/>
    </location>
</feature>
<dbReference type="InterPro" id="IPR013427">
    <property type="entry name" value="Haem-bd_dom_put"/>
</dbReference>
<dbReference type="InterPro" id="IPR009056">
    <property type="entry name" value="Cyt_c-like_dom"/>
</dbReference>
<proteinExistence type="predicted"/>
<dbReference type="PANTHER" id="PTHR33546:SF1">
    <property type="entry name" value="LARGE, MULTIFUNCTIONAL SECRETED PROTEIN"/>
    <property type="match status" value="1"/>
</dbReference>
<dbReference type="SUPFAM" id="SSF48371">
    <property type="entry name" value="ARM repeat"/>
    <property type="match status" value="1"/>
</dbReference>
<accession>A0A368JM04</accession>
<dbReference type="Pfam" id="PF00034">
    <property type="entry name" value="Cytochrom_C"/>
    <property type="match status" value="1"/>
</dbReference>
<dbReference type="OrthoDB" id="9808161at2"/>
<dbReference type="InterPro" id="IPR013428">
    <property type="entry name" value="Membrane-bound_put_N"/>
</dbReference>
<protein>
    <submittedName>
        <fullName evidence="6">Dehydrogenase</fullName>
    </submittedName>
</protein>
<dbReference type="InterPro" id="IPR011042">
    <property type="entry name" value="6-blade_b-propeller_TolB-like"/>
</dbReference>
<dbReference type="Gene3D" id="1.25.10.10">
    <property type="entry name" value="Leucine-rich Repeat Variant"/>
    <property type="match status" value="1"/>
</dbReference>